<keyword evidence="3" id="KW-1185">Reference proteome</keyword>
<accession>A0A1M4X919</accession>
<gene>
    <name evidence="2" type="ORF">SAMN02745784_02159</name>
</gene>
<dbReference type="Pfam" id="PF13589">
    <property type="entry name" value="HATPase_c_3"/>
    <property type="match status" value="1"/>
</dbReference>
<dbReference type="RefSeq" id="WP_072976238.1">
    <property type="nucleotide sequence ID" value="NZ_FQTY01000010.1"/>
</dbReference>
<dbReference type="EMBL" id="FQTY01000010">
    <property type="protein sequence ID" value="SHE89916.1"/>
    <property type="molecule type" value="Genomic_DNA"/>
</dbReference>
<sequence>MVNVNSEFAAVEDIIKLAASVKSPLVSIAELVKNGADAGAKEVIVDISKEQMKISVKDNGKGFSDNDIQYLHRIYYSNKKRNGNLTNDHNEFFAGSKGLGLFSAFFLGDEIEIITENSNFSYSVKWFRDAIPIIEEISTTGETGTKITIHKLNKKRLNHLLKEKEMKKFQFVSLGLYNSKSNLPEIKLLIDGQEVENLSEIKNVVNHKIKVNFSYDKTTRKLNFQYVAFKEEVDPEREKKRKKINGENLILDLTKSNETIYDCIQEHYRFDYSNRGAKKLNYQIDEEINQIIDSWPSFEGEYWIEEGPKADKVKEFGFGVKLYVNKYALYDYLNSEFDWLGLSNISDNYVSSAFKLRNVLGYVNFVDFDENTEEIEISDERGGFLESTALENIMLGIRNFITYLAININVVMRSSNFTEQENTSGGPEEGSEEVASGGPEEGSKEGTSGGSEEGSEEGISGGSEEGSEEGTSGGSEEGSEEGTSGGSEEGTEEGILGDQGENSEEKILKQKQKTLKYGQTWNIYDSKVVHDGVTPKNTLYTVSKACNINNHIFEADEPGKFVISYFRALERSRKEELSIIVAKRKKVHKKKGEIFNDTDVVVGDLYLDELHSIAMEVANIDYKCYPLLSAISLRVVLEDLVKKECRYTGLMLTGNLAENFENVMDSFIDRIEIRRNDPKKTDIEELHKEFRGRDALKNLLNHWKDNAKSTSNTFNYVTHNPVPILNVEEIYNFANNILVPFGHLISSAKEKGI</sequence>
<dbReference type="AlphaFoldDB" id="A0A1M4X919"/>
<proteinExistence type="predicted"/>
<evidence type="ECO:0000256" key="1">
    <source>
        <dbReference type="SAM" id="MobiDB-lite"/>
    </source>
</evidence>
<dbReference type="SUPFAM" id="SSF55874">
    <property type="entry name" value="ATPase domain of HSP90 chaperone/DNA topoisomerase II/histidine kinase"/>
    <property type="match status" value="1"/>
</dbReference>
<protein>
    <submittedName>
        <fullName evidence="2">Histidine kinase-, DNA gyrase B-, and HSP90-like ATPase</fullName>
    </submittedName>
</protein>
<organism evidence="2 3">
    <name type="scientific">Tissierella praeacuta DSM 18095</name>
    <dbReference type="NCBI Taxonomy" id="1123404"/>
    <lineage>
        <taxon>Bacteria</taxon>
        <taxon>Bacillati</taxon>
        <taxon>Bacillota</taxon>
        <taxon>Tissierellia</taxon>
        <taxon>Tissierellales</taxon>
        <taxon>Tissierellaceae</taxon>
        <taxon>Tissierella</taxon>
    </lineage>
</organism>
<reference evidence="3" key="1">
    <citation type="submission" date="2016-11" db="EMBL/GenBank/DDBJ databases">
        <authorList>
            <person name="Varghese N."/>
            <person name="Submissions S."/>
        </authorList>
    </citation>
    <scope>NUCLEOTIDE SEQUENCE [LARGE SCALE GENOMIC DNA]</scope>
    <source>
        <strain evidence="3">DSM 18095</strain>
    </source>
</reference>
<keyword evidence="2" id="KW-0418">Kinase</keyword>
<dbReference type="GO" id="GO:0016301">
    <property type="term" value="F:kinase activity"/>
    <property type="evidence" value="ECO:0007669"/>
    <property type="project" value="UniProtKB-KW"/>
</dbReference>
<dbReference type="Proteomes" id="UP000184114">
    <property type="component" value="Unassembled WGS sequence"/>
</dbReference>
<name>A0A1M4X919_9FIRM</name>
<dbReference type="STRING" id="1123404.SAMN02745784_02159"/>
<evidence type="ECO:0000313" key="2">
    <source>
        <dbReference type="EMBL" id="SHE89916.1"/>
    </source>
</evidence>
<feature type="region of interest" description="Disordered" evidence="1">
    <location>
        <begin position="418"/>
        <end position="503"/>
    </location>
</feature>
<dbReference type="InterPro" id="IPR036890">
    <property type="entry name" value="HATPase_C_sf"/>
</dbReference>
<keyword evidence="2" id="KW-0808">Transferase</keyword>
<dbReference type="Gene3D" id="3.30.565.10">
    <property type="entry name" value="Histidine kinase-like ATPase, C-terminal domain"/>
    <property type="match status" value="1"/>
</dbReference>
<evidence type="ECO:0000313" key="3">
    <source>
        <dbReference type="Proteomes" id="UP000184114"/>
    </source>
</evidence>